<reference evidence="1" key="1">
    <citation type="journal article" date="2021" name="Environ. Microbiol.">
        <title>Gene family expansions and transcriptome signatures uncover fungal adaptations to wood decay.</title>
        <authorList>
            <person name="Hage H."/>
            <person name="Miyauchi S."/>
            <person name="Viragh M."/>
            <person name="Drula E."/>
            <person name="Min B."/>
            <person name="Chaduli D."/>
            <person name="Navarro D."/>
            <person name="Favel A."/>
            <person name="Norest M."/>
            <person name="Lesage-Meessen L."/>
            <person name="Balint B."/>
            <person name="Merenyi Z."/>
            <person name="de Eugenio L."/>
            <person name="Morin E."/>
            <person name="Martinez A.T."/>
            <person name="Baldrian P."/>
            <person name="Stursova M."/>
            <person name="Martinez M.J."/>
            <person name="Novotny C."/>
            <person name="Magnuson J.K."/>
            <person name="Spatafora J.W."/>
            <person name="Maurice S."/>
            <person name="Pangilinan J."/>
            <person name="Andreopoulos W."/>
            <person name="LaButti K."/>
            <person name="Hundley H."/>
            <person name="Na H."/>
            <person name="Kuo A."/>
            <person name="Barry K."/>
            <person name="Lipzen A."/>
            <person name="Henrissat B."/>
            <person name="Riley R."/>
            <person name="Ahrendt S."/>
            <person name="Nagy L.G."/>
            <person name="Grigoriev I.V."/>
            <person name="Martin F."/>
            <person name="Rosso M.N."/>
        </authorList>
    </citation>
    <scope>NUCLEOTIDE SEQUENCE</scope>
    <source>
        <strain evidence="1">CBS 384.51</strain>
    </source>
</reference>
<evidence type="ECO:0000313" key="1">
    <source>
        <dbReference type="EMBL" id="KAI0084676.1"/>
    </source>
</evidence>
<evidence type="ECO:0000313" key="2">
    <source>
        <dbReference type="Proteomes" id="UP001055072"/>
    </source>
</evidence>
<name>A0ACB8TRQ8_9APHY</name>
<protein>
    <submittedName>
        <fullName evidence="1">Uncharacterized protein</fullName>
    </submittedName>
</protein>
<proteinExistence type="predicted"/>
<comment type="caution">
    <text evidence="1">The sequence shown here is derived from an EMBL/GenBank/DDBJ whole genome shotgun (WGS) entry which is preliminary data.</text>
</comment>
<sequence>MIYGPPSKIFSDEITVLLGSFSQAYCFHCVVAYLDGGNFKVKGLVTDVFKLEDYRDALDKMNSRAAVDHVTRRLRYRPIVAASCGPQTYTTMRHCNPQHSSHRIRSDIYAAS</sequence>
<keyword evidence="2" id="KW-1185">Reference proteome</keyword>
<dbReference type="Proteomes" id="UP001055072">
    <property type="component" value="Unassembled WGS sequence"/>
</dbReference>
<dbReference type="EMBL" id="MU274939">
    <property type="protein sequence ID" value="KAI0084676.1"/>
    <property type="molecule type" value="Genomic_DNA"/>
</dbReference>
<organism evidence="1 2">
    <name type="scientific">Irpex rosettiformis</name>
    <dbReference type="NCBI Taxonomy" id="378272"/>
    <lineage>
        <taxon>Eukaryota</taxon>
        <taxon>Fungi</taxon>
        <taxon>Dikarya</taxon>
        <taxon>Basidiomycota</taxon>
        <taxon>Agaricomycotina</taxon>
        <taxon>Agaricomycetes</taxon>
        <taxon>Polyporales</taxon>
        <taxon>Irpicaceae</taxon>
        <taxon>Irpex</taxon>
    </lineage>
</organism>
<accession>A0ACB8TRQ8</accession>
<gene>
    <name evidence="1" type="ORF">BDY19DRAFT_969532</name>
</gene>